<dbReference type="RefSeq" id="WP_283426827.1">
    <property type="nucleotide sequence ID" value="NZ_FXTY01000005.1"/>
</dbReference>
<protein>
    <recommendedName>
        <fullName evidence="3">Archaeal ATPase</fullName>
    </recommendedName>
</protein>
<dbReference type="Proteomes" id="UP001157961">
    <property type="component" value="Unassembled WGS sequence"/>
</dbReference>
<accession>A0ABY1P7L1</accession>
<reference evidence="1 2" key="1">
    <citation type="submission" date="2017-05" db="EMBL/GenBank/DDBJ databases">
        <authorList>
            <person name="Varghese N."/>
            <person name="Submissions S."/>
        </authorList>
    </citation>
    <scope>NUCLEOTIDE SEQUENCE [LARGE SCALE GENOMIC DNA]</scope>
    <source>
        <strain evidence="1 2">DSM 29734</strain>
    </source>
</reference>
<dbReference type="EMBL" id="FXTY01000005">
    <property type="protein sequence ID" value="SMP27671.1"/>
    <property type="molecule type" value="Genomic_DNA"/>
</dbReference>
<comment type="caution">
    <text evidence="1">The sequence shown here is derived from an EMBL/GenBank/DDBJ whole genome shotgun (WGS) entry which is preliminary data.</text>
</comment>
<dbReference type="SUPFAM" id="SSF52540">
    <property type="entry name" value="P-loop containing nucleoside triphosphate hydrolases"/>
    <property type="match status" value="1"/>
</dbReference>
<dbReference type="InterPro" id="IPR027417">
    <property type="entry name" value="P-loop_NTPase"/>
</dbReference>
<organism evidence="1 2">
    <name type="scientific">Shimia sagamensis</name>
    <dbReference type="NCBI Taxonomy" id="1566352"/>
    <lineage>
        <taxon>Bacteria</taxon>
        <taxon>Pseudomonadati</taxon>
        <taxon>Pseudomonadota</taxon>
        <taxon>Alphaproteobacteria</taxon>
        <taxon>Rhodobacterales</taxon>
        <taxon>Roseobacteraceae</taxon>
    </lineage>
</organism>
<dbReference type="PANTHER" id="PTHR34301:SF8">
    <property type="entry name" value="ATPASE DOMAIN-CONTAINING PROTEIN"/>
    <property type="match status" value="1"/>
</dbReference>
<keyword evidence="2" id="KW-1185">Reference proteome</keyword>
<name>A0ABY1P7L1_9RHOB</name>
<evidence type="ECO:0000313" key="1">
    <source>
        <dbReference type="EMBL" id="SMP27671.1"/>
    </source>
</evidence>
<dbReference type="Gene3D" id="3.40.50.300">
    <property type="entry name" value="P-loop containing nucleotide triphosphate hydrolases"/>
    <property type="match status" value="1"/>
</dbReference>
<evidence type="ECO:0000313" key="2">
    <source>
        <dbReference type="Proteomes" id="UP001157961"/>
    </source>
</evidence>
<gene>
    <name evidence="1" type="ORF">SAMN06265373_105435</name>
</gene>
<dbReference type="PANTHER" id="PTHR34301">
    <property type="entry name" value="DNA-BINDING PROTEIN-RELATED"/>
    <property type="match status" value="1"/>
</dbReference>
<sequence length="370" mass="40385">MSTDHHIPRPFEAEQVASLLNLDPLVGESAGLFLAAPRRTGKSTFLRRDLAPLLEHQGKCVLYVDLWADRSSDPAKLITACLANALKDNDSLIAKLHRNVPFTSVGALGFSVNLKSAGQWEGTIPDALLLLCQATQKDVVLIIDEAQQSLATEAGKNAMFALKAARDAVNQSGLSNRLYLVMTGSHRDKLAALIHDQQAPFFGARVRDFPTLGSSYSTALTHRVNTRLAPDAQLTAATVDAVFDDLGRRPEILTDCLRDLILEPAAGDEALRTIALRKKRQMREALLAEIGTLTKLQQAVLRKMATEGIQFSPYTDATRQALAGPDRKPYSKGGVQKALDVLRERGLVWRPSFGNYVLENADLAQALRGE</sequence>
<proteinExistence type="predicted"/>
<evidence type="ECO:0008006" key="3">
    <source>
        <dbReference type="Google" id="ProtNLM"/>
    </source>
</evidence>